<evidence type="ECO:0000313" key="6">
    <source>
        <dbReference type="Proteomes" id="UP000078162"/>
    </source>
</evidence>
<feature type="domain" description="HIT" evidence="4">
    <location>
        <begin position="3"/>
        <end position="110"/>
    </location>
</feature>
<dbReference type="SUPFAM" id="SSF54197">
    <property type="entry name" value="HIT-like"/>
    <property type="match status" value="1"/>
</dbReference>
<proteinExistence type="predicted"/>
<feature type="active site" description="Tele-AMP-histidine intermediate" evidence="1">
    <location>
        <position position="97"/>
    </location>
</feature>
<dbReference type="GO" id="GO:0003824">
    <property type="term" value="F:catalytic activity"/>
    <property type="evidence" value="ECO:0007669"/>
    <property type="project" value="InterPro"/>
</dbReference>
<feature type="short sequence motif" description="Histidine triad motif" evidence="2 3">
    <location>
        <begin position="95"/>
        <end position="99"/>
    </location>
</feature>
<dbReference type="OrthoDB" id="9784774at2"/>
<reference evidence="5 6" key="1">
    <citation type="submission" date="2016-03" db="EMBL/GenBank/DDBJ databases">
        <title>Culture-independent genomics supports pathogen discovery for uncultivable bacteria within the genus Chlamydia.</title>
        <authorList>
            <person name="Taylor-Brown A."/>
            <person name="Bachmann N.L."/>
            <person name="Borel N."/>
            <person name="Polkinghorne A."/>
        </authorList>
    </citation>
    <scope>NUCLEOTIDE SEQUENCE [LARGE SCALE GENOMIC DNA]</scope>
    <source>
        <strain evidence="5 6">2742-308</strain>
    </source>
</reference>
<dbReference type="PROSITE" id="PS51084">
    <property type="entry name" value="HIT_2"/>
    <property type="match status" value="1"/>
</dbReference>
<organism evidence="5 6">
    <name type="scientific">Candidatus Chlamydia sanziniae</name>
    <dbReference type="NCBI Taxonomy" id="1806891"/>
    <lineage>
        <taxon>Bacteria</taxon>
        <taxon>Pseudomonadati</taxon>
        <taxon>Chlamydiota</taxon>
        <taxon>Chlamydiia</taxon>
        <taxon>Chlamydiales</taxon>
        <taxon>Chlamydiaceae</taxon>
        <taxon>Chlamydia/Chlamydophila group</taxon>
        <taxon>Chlamydia</taxon>
    </lineage>
</organism>
<accession>A0A1A9HTF9</accession>
<dbReference type="PATRIC" id="fig|1806891.3.peg.105"/>
<dbReference type="Proteomes" id="UP000078162">
    <property type="component" value="Chromosome"/>
</dbReference>
<keyword evidence="6" id="KW-1185">Reference proteome</keyword>
<name>A0A1A9HTF9_9CHLA</name>
<dbReference type="InterPro" id="IPR019808">
    <property type="entry name" value="Histidine_triad_CS"/>
</dbReference>
<dbReference type="PRINTS" id="PR00332">
    <property type="entry name" value="HISTRIAD"/>
</dbReference>
<evidence type="ECO:0000256" key="1">
    <source>
        <dbReference type="PIRSR" id="PIRSR601310-1"/>
    </source>
</evidence>
<evidence type="ECO:0000256" key="2">
    <source>
        <dbReference type="PIRSR" id="PIRSR601310-3"/>
    </source>
</evidence>
<dbReference type="InterPro" id="IPR001310">
    <property type="entry name" value="Histidine_triad_HIT"/>
</dbReference>
<dbReference type="PANTHER" id="PTHR23089">
    <property type="entry name" value="HISTIDINE TRIAD HIT PROTEIN"/>
    <property type="match status" value="1"/>
</dbReference>
<evidence type="ECO:0000259" key="4">
    <source>
        <dbReference type="PROSITE" id="PS51084"/>
    </source>
</evidence>
<sequence length="110" mass="12558">MTVFEKIIEGSLQCEKIFENENFIVIKDRFPQAPVHLLIVPKKHIKRLQDMRNEDLFLLAEAGKIIQQLVEEFEIVEGYRVVINNGVEGGQSIFHLHIHLLGGRSLGPIA</sequence>
<dbReference type="AlphaFoldDB" id="A0A1A9HTF9"/>
<dbReference type="KEGG" id="csaz:Cs308_0109"/>
<dbReference type="EMBL" id="CP014639">
    <property type="protein sequence ID" value="ANH78280.1"/>
    <property type="molecule type" value="Genomic_DNA"/>
</dbReference>
<dbReference type="Gene3D" id="3.30.428.10">
    <property type="entry name" value="HIT-like"/>
    <property type="match status" value="1"/>
</dbReference>
<dbReference type="InterPro" id="IPR036265">
    <property type="entry name" value="HIT-like_sf"/>
</dbReference>
<dbReference type="Pfam" id="PF11969">
    <property type="entry name" value="DcpS_C"/>
    <property type="match status" value="1"/>
</dbReference>
<dbReference type="PROSITE" id="PS00892">
    <property type="entry name" value="HIT_1"/>
    <property type="match status" value="1"/>
</dbReference>
<protein>
    <submittedName>
        <fullName evidence="5">Bis(5'-nucleosyl)-tetraphosphatase</fullName>
    </submittedName>
</protein>
<gene>
    <name evidence="5" type="ORF">Cs308_0109</name>
</gene>
<dbReference type="STRING" id="1806891.Cs308_0109"/>
<dbReference type="RefSeq" id="WP_066481330.1">
    <property type="nucleotide sequence ID" value="NZ_CP014639.1"/>
</dbReference>
<evidence type="ECO:0000313" key="5">
    <source>
        <dbReference type="EMBL" id="ANH78280.1"/>
    </source>
</evidence>
<evidence type="ECO:0000256" key="3">
    <source>
        <dbReference type="PROSITE-ProRule" id="PRU00464"/>
    </source>
</evidence>
<dbReference type="InterPro" id="IPR011146">
    <property type="entry name" value="HIT-like"/>
</dbReference>